<proteinExistence type="predicted"/>
<organism evidence="2 3">
    <name type="scientific">Rhododendron simsii</name>
    <name type="common">Sims's rhododendron</name>
    <dbReference type="NCBI Taxonomy" id="118357"/>
    <lineage>
        <taxon>Eukaryota</taxon>
        <taxon>Viridiplantae</taxon>
        <taxon>Streptophyta</taxon>
        <taxon>Embryophyta</taxon>
        <taxon>Tracheophyta</taxon>
        <taxon>Spermatophyta</taxon>
        <taxon>Magnoliopsida</taxon>
        <taxon>eudicotyledons</taxon>
        <taxon>Gunneridae</taxon>
        <taxon>Pentapetalae</taxon>
        <taxon>asterids</taxon>
        <taxon>Ericales</taxon>
        <taxon>Ericaceae</taxon>
        <taxon>Ericoideae</taxon>
        <taxon>Rhodoreae</taxon>
        <taxon>Rhododendron</taxon>
    </lineage>
</organism>
<keyword evidence="3" id="KW-1185">Reference proteome</keyword>
<sequence>MCDETKFSVVCSLFNWTQKDKSTAKKRSKLRKFLDTFCVRRGDYFGAVCLILPALDRHRGSYCLRESGNHAGRVGTGLSDEELDAVVTKLKPFFSYYLDKGVVYVVFSLITRIRKAMETKKTALYIKVFAAPYNLRYPRIDRVRYDKPRHECLDVQFKLMKCVRVILSIIESFYLTQMVLWIKFEAAKLRGHIIHYSWLLDCHSHKKLLTLQPKYFLFLSDSSRKKLQLELDVNLDPYYSDLNIEDLKQHLSNISSSEDSKTITTTRGNSVQGINGPVFMVATFTSTLYLRLYSKVLDELAVRRMKLEISMWWQSQQESFSGYPFSCLISTWIQHGLQYNIERVYFAEIEADTFALLNEFPSKRSKILVNVTRLAWTVVNSRICHLPPKMENRERAKLLQDF</sequence>
<dbReference type="OrthoDB" id="1699959at2759"/>
<dbReference type="PANTHER" id="PTHR45997">
    <property type="entry name" value="DNA LIGASE 4"/>
    <property type="match status" value="1"/>
</dbReference>
<dbReference type="GO" id="GO:0032807">
    <property type="term" value="C:DNA ligase IV complex"/>
    <property type="evidence" value="ECO:0007669"/>
    <property type="project" value="TreeGrafter"/>
</dbReference>
<reference evidence="2" key="1">
    <citation type="submission" date="2019-11" db="EMBL/GenBank/DDBJ databases">
        <authorList>
            <person name="Liu Y."/>
            <person name="Hou J."/>
            <person name="Li T.-Q."/>
            <person name="Guan C.-H."/>
            <person name="Wu X."/>
            <person name="Wu H.-Z."/>
            <person name="Ling F."/>
            <person name="Zhang R."/>
            <person name="Shi X.-G."/>
            <person name="Ren J.-P."/>
            <person name="Chen E.-F."/>
            <person name="Sun J.-M."/>
        </authorList>
    </citation>
    <scope>NUCLEOTIDE SEQUENCE</scope>
    <source>
        <strain evidence="2">Adult_tree_wgs_1</strain>
        <tissue evidence="2">Leaves</tissue>
    </source>
</reference>
<dbReference type="Gene3D" id="1.10.3260.10">
    <property type="entry name" value="DNA ligase, ATP-dependent, N-terminal domain"/>
    <property type="match status" value="1"/>
</dbReference>
<dbReference type="EMBL" id="WJXA01000300">
    <property type="protein sequence ID" value="KAF7113325.1"/>
    <property type="molecule type" value="Genomic_DNA"/>
</dbReference>
<evidence type="ECO:0000313" key="2">
    <source>
        <dbReference type="EMBL" id="KAF7113325.1"/>
    </source>
</evidence>
<dbReference type="InterPro" id="IPR029710">
    <property type="entry name" value="LIG4"/>
</dbReference>
<protein>
    <recommendedName>
        <fullName evidence="4">BRCT domain-containing protein</fullName>
    </recommendedName>
</protein>
<evidence type="ECO:0000256" key="1">
    <source>
        <dbReference type="ARBA" id="ARBA00022598"/>
    </source>
</evidence>
<dbReference type="Proteomes" id="UP000626092">
    <property type="component" value="Unassembled WGS sequence"/>
</dbReference>
<dbReference type="PANTHER" id="PTHR45997:SF1">
    <property type="entry name" value="DNA LIGASE 4"/>
    <property type="match status" value="1"/>
</dbReference>
<dbReference type="GO" id="GO:0006303">
    <property type="term" value="P:double-strand break repair via nonhomologous end joining"/>
    <property type="evidence" value="ECO:0007669"/>
    <property type="project" value="TreeGrafter"/>
</dbReference>
<dbReference type="Gene3D" id="2.40.50.140">
    <property type="entry name" value="Nucleic acid-binding proteins"/>
    <property type="match status" value="1"/>
</dbReference>
<name>A0A834L2H8_RHOSS</name>
<dbReference type="InterPro" id="IPR036420">
    <property type="entry name" value="BRCT_dom_sf"/>
</dbReference>
<gene>
    <name evidence="2" type="ORF">RHSIM_RhsimUnG0137600</name>
</gene>
<dbReference type="Gene3D" id="3.40.50.10190">
    <property type="entry name" value="BRCT domain"/>
    <property type="match status" value="1"/>
</dbReference>
<dbReference type="GO" id="GO:0003677">
    <property type="term" value="F:DNA binding"/>
    <property type="evidence" value="ECO:0007669"/>
    <property type="project" value="InterPro"/>
</dbReference>
<evidence type="ECO:0008006" key="4">
    <source>
        <dbReference type="Google" id="ProtNLM"/>
    </source>
</evidence>
<dbReference type="InterPro" id="IPR036599">
    <property type="entry name" value="DNA_ligase_N_sf"/>
</dbReference>
<dbReference type="GO" id="GO:0006310">
    <property type="term" value="P:DNA recombination"/>
    <property type="evidence" value="ECO:0007669"/>
    <property type="project" value="InterPro"/>
</dbReference>
<keyword evidence="1" id="KW-0436">Ligase</keyword>
<dbReference type="GO" id="GO:0006297">
    <property type="term" value="P:nucleotide-excision repair, DNA gap filling"/>
    <property type="evidence" value="ECO:0007669"/>
    <property type="project" value="TreeGrafter"/>
</dbReference>
<dbReference type="SUPFAM" id="SSF50249">
    <property type="entry name" value="Nucleic acid-binding proteins"/>
    <property type="match status" value="1"/>
</dbReference>
<accession>A0A834L2H8</accession>
<dbReference type="AlphaFoldDB" id="A0A834L2H8"/>
<evidence type="ECO:0000313" key="3">
    <source>
        <dbReference type="Proteomes" id="UP000626092"/>
    </source>
</evidence>
<dbReference type="InterPro" id="IPR012340">
    <property type="entry name" value="NA-bd_OB-fold"/>
</dbReference>
<comment type="caution">
    <text evidence="2">The sequence shown here is derived from an EMBL/GenBank/DDBJ whole genome shotgun (WGS) entry which is preliminary data.</text>
</comment>
<dbReference type="GO" id="GO:0003910">
    <property type="term" value="F:DNA ligase (ATP) activity"/>
    <property type="evidence" value="ECO:0007669"/>
    <property type="project" value="InterPro"/>
</dbReference>
<dbReference type="GO" id="GO:0005524">
    <property type="term" value="F:ATP binding"/>
    <property type="evidence" value="ECO:0007669"/>
    <property type="project" value="InterPro"/>
</dbReference>